<comment type="caution">
    <text evidence="2">The sequence shown here is derived from an EMBL/GenBank/DDBJ whole genome shotgun (WGS) entry which is preliminary data.</text>
</comment>
<protein>
    <recommendedName>
        <fullName evidence="4">Sushi domain-containing protein</fullName>
    </recommendedName>
</protein>
<sequence>MNPDLKCEAGCVALDVNDKNELGNATVVKEGSAKDGVYPKGSVIETKCKEGYMFDTEAKRSRGTDKHECIGGREGWKNVHHPEDKTSRPGLCKPVCEITEKFPASLKPIRKYNDKCDVITHKSKSYLTMGNPFLYQLENGTQTNMMDCKLTALKALPNEMLATPSSAHKVLPLSPVDPSTLPPSNTTGNMYVVNPTYVMNKFSIDRPTPSIPGIYVNITSTGIVIPFTIVNKYKLPGVYIPIKSGITEIPVAVTTINGDLVIVLPVGTVILFEQLVPDNWVPYVLNLPSYKPASPQSPEYLFIPLLPPNLQLPNTQFIPITISNNIPVILIPLPSLPQPQNQPPTFTVPTSESPPKIVIEFKLGPIGPAPDVNSVGPFVPIFGAVGCKKIENEMFEVKMKDECLKDDMVNIGCKLTVNCKKGKDASPRPLKCTRNNGIAYYGSPDSKHLIPNNECDKPDQKPALGEDNGRCDLNKHKGLKIELHKKEGKCKKSSKKQPKGCRISVSCKKGEEPSDPEVKLPSDFTCDGTKFVNDEGKELDFKCKKKERKGCSEFEKEEGVKVDYSKESGSIVYANVTCQSGYYPSHRKYQEVGYQVTNCKNNEWENKTDNSTKDWIMKCSRGCINRPKIPLKESETAYKQRTFTSKKTGIKVKCRKEIAREAAAPIKYKIAELPYHCKVGETQAPEQTMQNIKEFPCTNACLDISDTTDIRSIDITSAKSRITWEGEKYVLNGHTFEYKCKNEGEKIEPDHKHSKMTLKCNGDKKHYEDPASPGVPFYTGPRKCSKP</sequence>
<accession>A0A811KRZ4</accession>
<evidence type="ECO:0008006" key="4">
    <source>
        <dbReference type="Google" id="ProtNLM"/>
    </source>
</evidence>
<dbReference type="EMBL" id="CAJFCW020000004">
    <property type="protein sequence ID" value="CAG9110919.1"/>
    <property type="molecule type" value="Genomic_DNA"/>
</dbReference>
<dbReference type="AlphaFoldDB" id="A0A811KRZ4"/>
<dbReference type="EMBL" id="CAJFDH010000004">
    <property type="protein sequence ID" value="CAD5218546.1"/>
    <property type="molecule type" value="Genomic_DNA"/>
</dbReference>
<dbReference type="Proteomes" id="UP000783686">
    <property type="component" value="Unassembled WGS sequence"/>
</dbReference>
<name>A0A811KRZ4_9BILA</name>
<proteinExistence type="predicted"/>
<dbReference type="OrthoDB" id="10524293at2759"/>
<evidence type="ECO:0000313" key="3">
    <source>
        <dbReference type="Proteomes" id="UP000614601"/>
    </source>
</evidence>
<feature type="region of interest" description="Disordered" evidence="1">
    <location>
        <begin position="762"/>
        <end position="787"/>
    </location>
</feature>
<evidence type="ECO:0000313" key="2">
    <source>
        <dbReference type="EMBL" id="CAD5218546.1"/>
    </source>
</evidence>
<dbReference type="Proteomes" id="UP000614601">
    <property type="component" value="Unassembled WGS sequence"/>
</dbReference>
<evidence type="ECO:0000256" key="1">
    <source>
        <dbReference type="SAM" id="MobiDB-lite"/>
    </source>
</evidence>
<organism evidence="2 3">
    <name type="scientific">Bursaphelenchus okinawaensis</name>
    <dbReference type="NCBI Taxonomy" id="465554"/>
    <lineage>
        <taxon>Eukaryota</taxon>
        <taxon>Metazoa</taxon>
        <taxon>Ecdysozoa</taxon>
        <taxon>Nematoda</taxon>
        <taxon>Chromadorea</taxon>
        <taxon>Rhabditida</taxon>
        <taxon>Tylenchina</taxon>
        <taxon>Tylenchomorpha</taxon>
        <taxon>Aphelenchoidea</taxon>
        <taxon>Aphelenchoididae</taxon>
        <taxon>Bursaphelenchus</taxon>
    </lineage>
</organism>
<gene>
    <name evidence="2" type="ORF">BOKJ2_LOCUS7756</name>
</gene>
<keyword evidence="3" id="KW-1185">Reference proteome</keyword>
<reference evidence="2" key="1">
    <citation type="submission" date="2020-09" db="EMBL/GenBank/DDBJ databases">
        <authorList>
            <person name="Kikuchi T."/>
        </authorList>
    </citation>
    <scope>NUCLEOTIDE SEQUENCE</scope>
    <source>
        <strain evidence="2">SH1</strain>
    </source>
</reference>